<keyword evidence="1" id="KW-0732">Signal</keyword>
<reference evidence="2 3" key="1">
    <citation type="submission" date="2016-06" db="EMBL/GenBank/DDBJ databases">
        <authorList>
            <person name="Kjaerup R.B."/>
            <person name="Dalgaard T.S."/>
            <person name="Juul-Madsen H.R."/>
        </authorList>
    </citation>
    <scope>NUCLEOTIDE SEQUENCE [LARGE SCALE GENOMIC DNA]</scope>
    <source>
        <strain evidence="2 3">DSM 45577</strain>
    </source>
</reference>
<dbReference type="Proteomes" id="UP000198937">
    <property type="component" value="Unassembled WGS sequence"/>
</dbReference>
<gene>
    <name evidence="2" type="ORF">GA0070617_0714</name>
</gene>
<evidence type="ECO:0000313" key="2">
    <source>
        <dbReference type="EMBL" id="SCL47889.1"/>
    </source>
</evidence>
<name>A0A1C6U1Y3_9ACTN</name>
<dbReference type="AlphaFoldDB" id="A0A1C6U1Y3"/>
<sequence length="142" mass="13900">MRNGVRYALTTLALTGTAVVAAATPAAAAPATGAVVIAAPATGAAGAARAAGDCPFSRTVCLFDQTGYQGTRFTASSTTSGGTCVSLVSHGFGDRARSVLNGGNSSAALFALDNCAGGPYQVAANSGIADLGTFRPNSVWVP</sequence>
<feature type="signal peptide" evidence="1">
    <location>
        <begin position="1"/>
        <end position="28"/>
    </location>
</feature>
<dbReference type="Pfam" id="PF03995">
    <property type="entry name" value="Inhibitor_I36"/>
    <property type="match status" value="1"/>
</dbReference>
<accession>A0A1C6U1Y3</accession>
<organism evidence="2 3">
    <name type="scientific">Micromonospora yangpuensis</name>
    <dbReference type="NCBI Taxonomy" id="683228"/>
    <lineage>
        <taxon>Bacteria</taxon>
        <taxon>Bacillati</taxon>
        <taxon>Actinomycetota</taxon>
        <taxon>Actinomycetes</taxon>
        <taxon>Micromonosporales</taxon>
        <taxon>Micromonosporaceae</taxon>
        <taxon>Micromonospora</taxon>
    </lineage>
</organism>
<evidence type="ECO:0000313" key="3">
    <source>
        <dbReference type="Proteomes" id="UP000198937"/>
    </source>
</evidence>
<proteinExistence type="predicted"/>
<dbReference type="Gene3D" id="2.60.20.10">
    <property type="entry name" value="Crystallins"/>
    <property type="match status" value="1"/>
</dbReference>
<dbReference type="EMBL" id="FMIA01000002">
    <property type="protein sequence ID" value="SCL47889.1"/>
    <property type="molecule type" value="Genomic_DNA"/>
</dbReference>
<evidence type="ECO:0000256" key="1">
    <source>
        <dbReference type="SAM" id="SignalP"/>
    </source>
</evidence>
<evidence type="ECO:0008006" key="4">
    <source>
        <dbReference type="Google" id="ProtNLM"/>
    </source>
</evidence>
<keyword evidence="3" id="KW-1185">Reference proteome</keyword>
<protein>
    <recommendedName>
        <fullName evidence="4">Peptidase inhibitor family I36</fullName>
    </recommendedName>
</protein>
<feature type="chain" id="PRO_5008747291" description="Peptidase inhibitor family I36" evidence="1">
    <location>
        <begin position="29"/>
        <end position="142"/>
    </location>
</feature>